<sequence length="208" mass="22899">MADEELFGAWLDQELDLDAAWNGLEPGPTVDEVMARISTTPSWFLDDSVDVVALAGDVLDESGGPVVAAARKAAATAKVAARQGVAVVLWLVSSQELAGRLSTDLRLDRLDRALLAMSLRLAAVVEPQRWVEEAERREEAARTLLLWCGQCPGGESEQNARAILSRLDSAARGEALERARRDREHRSEIRRRLEQARAREAATRYSPE</sequence>
<feature type="region of interest" description="Disordered" evidence="1">
    <location>
        <begin position="174"/>
        <end position="208"/>
    </location>
</feature>
<reference evidence="2 3" key="1">
    <citation type="submission" date="2020-08" db="EMBL/GenBank/DDBJ databases">
        <title>Genomic Encyclopedia of Type Strains, Phase III (KMG-III): the genomes of soil and plant-associated and newly described type strains.</title>
        <authorList>
            <person name="Whitman W."/>
        </authorList>
    </citation>
    <scope>NUCLEOTIDE SEQUENCE [LARGE SCALE GENOMIC DNA]</scope>
    <source>
        <strain evidence="2 3">CECT 3302</strain>
    </source>
</reference>
<dbReference type="Proteomes" id="UP000577707">
    <property type="component" value="Unassembled WGS sequence"/>
</dbReference>
<proteinExistence type="predicted"/>
<accession>A0A7W5A1A2</accession>
<name>A0A7W5A1A2_9ACTN</name>
<protein>
    <recommendedName>
        <fullName evidence="4">Phosphohydrolase</fullName>
    </recommendedName>
</protein>
<evidence type="ECO:0000313" key="2">
    <source>
        <dbReference type="EMBL" id="MBB3087664.1"/>
    </source>
</evidence>
<evidence type="ECO:0008006" key="4">
    <source>
        <dbReference type="Google" id="ProtNLM"/>
    </source>
</evidence>
<dbReference type="EMBL" id="JACHXG010000001">
    <property type="protein sequence ID" value="MBB3087664.1"/>
    <property type="molecule type" value="Genomic_DNA"/>
</dbReference>
<gene>
    <name evidence="2" type="ORF">FHS12_000587</name>
</gene>
<comment type="caution">
    <text evidence="2">The sequence shown here is derived from an EMBL/GenBank/DDBJ whole genome shotgun (WGS) entry which is preliminary data.</text>
</comment>
<organism evidence="2 3">
    <name type="scientific">Nocardioides albus</name>
    <dbReference type="NCBI Taxonomy" id="1841"/>
    <lineage>
        <taxon>Bacteria</taxon>
        <taxon>Bacillati</taxon>
        <taxon>Actinomycetota</taxon>
        <taxon>Actinomycetes</taxon>
        <taxon>Propionibacteriales</taxon>
        <taxon>Nocardioidaceae</taxon>
        <taxon>Nocardioides</taxon>
    </lineage>
</organism>
<dbReference type="AlphaFoldDB" id="A0A7W5A1A2"/>
<evidence type="ECO:0000313" key="3">
    <source>
        <dbReference type="Proteomes" id="UP000577707"/>
    </source>
</evidence>
<evidence type="ECO:0000256" key="1">
    <source>
        <dbReference type="SAM" id="MobiDB-lite"/>
    </source>
</evidence>
<keyword evidence="3" id="KW-1185">Reference proteome</keyword>
<dbReference type="RefSeq" id="WP_183542049.1">
    <property type="nucleotide sequence ID" value="NZ_BMQT01000001.1"/>
</dbReference>